<dbReference type="PROSITE" id="PS50878">
    <property type="entry name" value="RT_POL"/>
    <property type="match status" value="1"/>
</dbReference>
<gene>
    <name evidence="2" type="ORF">BSL78_10404</name>
</gene>
<dbReference type="AlphaFoldDB" id="A0A2G8KXM4"/>
<evidence type="ECO:0000313" key="3">
    <source>
        <dbReference type="Proteomes" id="UP000230750"/>
    </source>
</evidence>
<dbReference type="FunFam" id="3.30.70.270:FF:000020">
    <property type="entry name" value="Transposon Tf2-6 polyprotein-like Protein"/>
    <property type="match status" value="1"/>
</dbReference>
<dbReference type="PANTHER" id="PTHR33064:SF37">
    <property type="entry name" value="RIBONUCLEASE H"/>
    <property type="match status" value="1"/>
</dbReference>
<keyword evidence="3" id="KW-1185">Reference proteome</keyword>
<dbReference type="CDD" id="cd01647">
    <property type="entry name" value="RT_LTR"/>
    <property type="match status" value="1"/>
</dbReference>
<dbReference type="InterPro" id="IPR043128">
    <property type="entry name" value="Rev_trsase/Diguanyl_cyclase"/>
</dbReference>
<dbReference type="PANTHER" id="PTHR33064">
    <property type="entry name" value="POL PROTEIN"/>
    <property type="match status" value="1"/>
</dbReference>
<comment type="caution">
    <text evidence="2">The sequence shown here is derived from an EMBL/GenBank/DDBJ whole genome shotgun (WGS) entry which is preliminary data.</text>
</comment>
<dbReference type="Pfam" id="PF00078">
    <property type="entry name" value="RVT_1"/>
    <property type="match status" value="1"/>
</dbReference>
<sequence length="170" mass="19530">MEEGDRPKTAFVTYSGFYQFKVLPFGLCNAPATFERLMERVLKGLQWQTCLLYLDDVIVYGETFEKAVLRLTEVLGKLRDAGLKLSPKKCNLFQNQVTYLGHIVSQDGILPDKDKTQAVTDWPTPSSTTQVRSFVGLCSYYRRFIQGFAEICSPLHKLTEKNVKFRWTEN</sequence>
<dbReference type="FunFam" id="3.30.70.270:FF:000003">
    <property type="entry name" value="Transposon Ty3-G Gag-Pol polyprotein"/>
    <property type="match status" value="1"/>
</dbReference>
<evidence type="ECO:0000313" key="2">
    <source>
        <dbReference type="EMBL" id="PIK52715.1"/>
    </source>
</evidence>
<evidence type="ECO:0000259" key="1">
    <source>
        <dbReference type="PROSITE" id="PS50878"/>
    </source>
</evidence>
<dbReference type="Proteomes" id="UP000230750">
    <property type="component" value="Unassembled WGS sequence"/>
</dbReference>
<protein>
    <recommendedName>
        <fullName evidence="1">Reverse transcriptase domain-containing protein</fullName>
    </recommendedName>
</protein>
<organism evidence="2 3">
    <name type="scientific">Stichopus japonicus</name>
    <name type="common">Sea cucumber</name>
    <dbReference type="NCBI Taxonomy" id="307972"/>
    <lineage>
        <taxon>Eukaryota</taxon>
        <taxon>Metazoa</taxon>
        <taxon>Echinodermata</taxon>
        <taxon>Eleutherozoa</taxon>
        <taxon>Echinozoa</taxon>
        <taxon>Holothuroidea</taxon>
        <taxon>Aspidochirotacea</taxon>
        <taxon>Aspidochirotida</taxon>
        <taxon>Stichopodidae</taxon>
        <taxon>Apostichopus</taxon>
    </lineage>
</organism>
<dbReference type="Gene3D" id="3.10.10.10">
    <property type="entry name" value="HIV Type 1 Reverse Transcriptase, subunit A, domain 1"/>
    <property type="match status" value="1"/>
</dbReference>
<dbReference type="EMBL" id="MRZV01000316">
    <property type="protein sequence ID" value="PIK52715.1"/>
    <property type="molecule type" value="Genomic_DNA"/>
</dbReference>
<dbReference type="InterPro" id="IPR043502">
    <property type="entry name" value="DNA/RNA_pol_sf"/>
</dbReference>
<dbReference type="SUPFAM" id="SSF56672">
    <property type="entry name" value="DNA/RNA polymerases"/>
    <property type="match status" value="1"/>
</dbReference>
<dbReference type="Gene3D" id="3.30.70.270">
    <property type="match status" value="2"/>
</dbReference>
<reference evidence="2 3" key="1">
    <citation type="journal article" date="2017" name="PLoS Biol.">
        <title>The sea cucumber genome provides insights into morphological evolution and visceral regeneration.</title>
        <authorList>
            <person name="Zhang X."/>
            <person name="Sun L."/>
            <person name="Yuan J."/>
            <person name="Sun Y."/>
            <person name="Gao Y."/>
            <person name="Zhang L."/>
            <person name="Li S."/>
            <person name="Dai H."/>
            <person name="Hamel J.F."/>
            <person name="Liu C."/>
            <person name="Yu Y."/>
            <person name="Liu S."/>
            <person name="Lin W."/>
            <person name="Guo K."/>
            <person name="Jin S."/>
            <person name="Xu P."/>
            <person name="Storey K.B."/>
            <person name="Huan P."/>
            <person name="Zhang T."/>
            <person name="Zhou Y."/>
            <person name="Zhang J."/>
            <person name="Lin C."/>
            <person name="Li X."/>
            <person name="Xing L."/>
            <person name="Huo D."/>
            <person name="Sun M."/>
            <person name="Wang L."/>
            <person name="Mercier A."/>
            <person name="Li F."/>
            <person name="Yang H."/>
            <person name="Xiang J."/>
        </authorList>
    </citation>
    <scope>NUCLEOTIDE SEQUENCE [LARGE SCALE GENOMIC DNA]</scope>
    <source>
        <strain evidence="2">Shaxun</strain>
        <tissue evidence="2">Muscle</tissue>
    </source>
</reference>
<dbReference type="InterPro" id="IPR051320">
    <property type="entry name" value="Viral_Replic_Matur_Polypro"/>
</dbReference>
<feature type="domain" description="Reverse transcriptase" evidence="1">
    <location>
        <begin position="1"/>
        <end position="104"/>
    </location>
</feature>
<accession>A0A2G8KXM4</accession>
<proteinExistence type="predicted"/>
<dbReference type="OrthoDB" id="5860913at2759"/>
<dbReference type="InterPro" id="IPR000477">
    <property type="entry name" value="RT_dom"/>
</dbReference>
<name>A0A2G8KXM4_STIJA</name>